<evidence type="ECO:0000313" key="9">
    <source>
        <dbReference type="Proteomes" id="UP001220964"/>
    </source>
</evidence>
<dbReference type="EMBL" id="JARGYC010000003">
    <property type="protein sequence ID" value="MDF0599517.1"/>
    <property type="molecule type" value="Genomic_DNA"/>
</dbReference>
<evidence type="ECO:0000256" key="5">
    <source>
        <dbReference type="ARBA" id="ARBA00022729"/>
    </source>
</evidence>
<evidence type="ECO:0000256" key="2">
    <source>
        <dbReference type="ARBA" id="ARBA00008163"/>
    </source>
</evidence>
<keyword evidence="5" id="KW-0732">Signal</keyword>
<dbReference type="AlphaFoldDB" id="A0AAE3NPB0"/>
<name>A0AAE3NPB0_9RHOB</name>
<comment type="similarity">
    <text evidence="2">Belongs to the OmpP1/FadL family.</text>
</comment>
<keyword evidence="3" id="KW-1134">Transmembrane beta strand</keyword>
<dbReference type="GO" id="GO:0015483">
    <property type="term" value="F:long-chain fatty acid transporting porin activity"/>
    <property type="evidence" value="ECO:0007669"/>
    <property type="project" value="TreeGrafter"/>
</dbReference>
<dbReference type="SUPFAM" id="SSF56935">
    <property type="entry name" value="Porins"/>
    <property type="match status" value="1"/>
</dbReference>
<evidence type="ECO:0000313" key="8">
    <source>
        <dbReference type="EMBL" id="MDF0599517.1"/>
    </source>
</evidence>
<evidence type="ECO:0000256" key="6">
    <source>
        <dbReference type="ARBA" id="ARBA00023136"/>
    </source>
</evidence>
<evidence type="ECO:0000256" key="1">
    <source>
        <dbReference type="ARBA" id="ARBA00004571"/>
    </source>
</evidence>
<keyword evidence="6" id="KW-0472">Membrane</keyword>
<dbReference type="Proteomes" id="UP001220964">
    <property type="component" value="Unassembled WGS sequence"/>
</dbReference>
<accession>A0AAE3NPB0</accession>
<keyword evidence="9" id="KW-1185">Reference proteome</keyword>
<organism evidence="8 9">
    <name type="scientific">Psychromarinibacter sediminicola</name>
    <dbReference type="NCBI Taxonomy" id="3033385"/>
    <lineage>
        <taxon>Bacteria</taxon>
        <taxon>Pseudomonadati</taxon>
        <taxon>Pseudomonadota</taxon>
        <taxon>Alphaproteobacteria</taxon>
        <taxon>Rhodobacterales</taxon>
        <taxon>Paracoccaceae</taxon>
        <taxon>Psychromarinibacter</taxon>
    </lineage>
</organism>
<comment type="subcellular location">
    <subcellularLocation>
        <location evidence="1">Cell outer membrane</location>
        <topology evidence="1">Multi-pass membrane protein</topology>
    </subcellularLocation>
</comment>
<reference evidence="8" key="1">
    <citation type="submission" date="2023-03" db="EMBL/GenBank/DDBJ databases">
        <title>Multiphase analysis and comparison of six strains from genera Psychromarinibacter, Lutimaribacter, and Maritimibacter, including a novel species: Psychromarinibacter sediminicola sp. nov.</title>
        <authorList>
            <person name="Wang Y.-H."/>
            <person name="Ye M.-Q."/>
            <person name="Du Z.-J."/>
        </authorList>
    </citation>
    <scope>NUCLEOTIDE SEQUENCE</scope>
    <source>
        <strain evidence="8">C21-152</strain>
    </source>
</reference>
<evidence type="ECO:0000256" key="7">
    <source>
        <dbReference type="ARBA" id="ARBA00023237"/>
    </source>
</evidence>
<comment type="caution">
    <text evidence="8">The sequence shown here is derived from an EMBL/GenBank/DDBJ whole genome shotgun (WGS) entry which is preliminary data.</text>
</comment>
<dbReference type="InterPro" id="IPR005017">
    <property type="entry name" value="OMPP1/FadL/TodX"/>
</dbReference>
<gene>
    <name evidence="8" type="ORF">P1J78_02125</name>
</gene>
<proteinExistence type="inferred from homology"/>
<evidence type="ECO:0000256" key="3">
    <source>
        <dbReference type="ARBA" id="ARBA00022452"/>
    </source>
</evidence>
<sequence length="383" mass="39966">MARKIPSAQTNGMKFEGEDMKSLAIAGALSCVTAAAASAGGVDRSGQPLGAIFTPGNYVEFRFASVNPTVTGTQVGGGPGSGDQARSFGTAGVTLKFAVSETIDVALIHDQPFGAAIAYPTGTGYYAAGAQANLTTNALTTVGRYKFGNGFSAHAGLRHQTYSSSAVVPFVANWTGTSSPDSGFGYLAGVAYERPEMALRVALTYFSKVTHDTPTVETSTLAPGGTSSIMTVETPQAVNLDLQTAVAPGTLVFGGVRWVNWSDFDITPAHYAALTGQSLVAFDDDTFTYTLGVGRQLTENWALSLTAVHEPQTGGFQSNLRPVDGRSSVGLGVTYTQDTFKIEAGMQHIWLGDGTTTLDQVNPAAQFDGNTALAFGMRLGFNF</sequence>
<dbReference type="PANTHER" id="PTHR35093">
    <property type="entry name" value="OUTER MEMBRANE PROTEIN NMB0088-RELATED"/>
    <property type="match status" value="1"/>
</dbReference>
<dbReference type="Pfam" id="PF03349">
    <property type="entry name" value="Toluene_X"/>
    <property type="match status" value="1"/>
</dbReference>
<keyword evidence="7" id="KW-0998">Cell outer membrane</keyword>
<evidence type="ECO:0000256" key="4">
    <source>
        <dbReference type="ARBA" id="ARBA00022692"/>
    </source>
</evidence>
<dbReference type="PANTHER" id="PTHR35093:SF8">
    <property type="entry name" value="OUTER MEMBRANE PROTEIN NMB0088-RELATED"/>
    <property type="match status" value="1"/>
</dbReference>
<protein>
    <submittedName>
        <fullName evidence="8">Outer membrane protein transport protein</fullName>
    </submittedName>
</protein>
<dbReference type="Gene3D" id="2.40.160.60">
    <property type="entry name" value="Outer membrane protein transport protein (OMPP1/FadL/TodX)"/>
    <property type="match status" value="1"/>
</dbReference>
<keyword evidence="4" id="KW-0812">Transmembrane</keyword>
<dbReference type="RefSeq" id="WP_275565661.1">
    <property type="nucleotide sequence ID" value="NZ_JARGYC010000003.1"/>
</dbReference>
<dbReference type="GO" id="GO:0009279">
    <property type="term" value="C:cell outer membrane"/>
    <property type="evidence" value="ECO:0007669"/>
    <property type="project" value="UniProtKB-SubCell"/>
</dbReference>